<dbReference type="AlphaFoldDB" id="A0A914EDL3"/>
<reference evidence="2" key="1">
    <citation type="submission" date="2022-11" db="UniProtKB">
        <authorList>
            <consortium name="WormBaseParasite"/>
        </authorList>
    </citation>
    <scope>IDENTIFICATION</scope>
</reference>
<evidence type="ECO:0000313" key="1">
    <source>
        <dbReference type="Proteomes" id="UP000887540"/>
    </source>
</evidence>
<keyword evidence="1" id="KW-1185">Reference proteome</keyword>
<evidence type="ECO:0000313" key="2">
    <source>
        <dbReference type="WBParaSite" id="ACRNAN_scaffold7522.g7413.t1"/>
    </source>
</evidence>
<dbReference type="WBParaSite" id="ACRNAN_scaffold7522.g7413.t1">
    <property type="protein sequence ID" value="ACRNAN_scaffold7522.g7413.t1"/>
    <property type="gene ID" value="ACRNAN_scaffold7522.g7413"/>
</dbReference>
<protein>
    <submittedName>
        <fullName evidence="2">Uncharacterized protein</fullName>
    </submittedName>
</protein>
<name>A0A914EDL3_9BILA</name>
<dbReference type="Proteomes" id="UP000887540">
    <property type="component" value="Unplaced"/>
</dbReference>
<sequence>MPSAHASTYDEVYEPVRDDPMISFELARPSNRSGQSPYDHIPSIYDDVYESLGDRPGNNQAMMEGIEDASLTLADESIPQGCPTTRNQSSLSPILMYDEGYEPGHYDQVPVGILENSERPVEIKEFNHSHYYDDVTKAIELLQPTLTSNPTNVANRLDCLMTQ</sequence>
<organism evidence="1 2">
    <name type="scientific">Acrobeloides nanus</name>
    <dbReference type="NCBI Taxonomy" id="290746"/>
    <lineage>
        <taxon>Eukaryota</taxon>
        <taxon>Metazoa</taxon>
        <taxon>Ecdysozoa</taxon>
        <taxon>Nematoda</taxon>
        <taxon>Chromadorea</taxon>
        <taxon>Rhabditida</taxon>
        <taxon>Tylenchina</taxon>
        <taxon>Cephalobomorpha</taxon>
        <taxon>Cephaloboidea</taxon>
        <taxon>Cephalobidae</taxon>
        <taxon>Acrobeloides</taxon>
    </lineage>
</organism>
<proteinExistence type="predicted"/>
<accession>A0A914EDL3</accession>